<evidence type="ECO:0000256" key="1">
    <source>
        <dbReference type="ARBA" id="ARBA00022450"/>
    </source>
</evidence>
<feature type="domain" description="Carrier" evidence="4">
    <location>
        <begin position="1"/>
        <end position="74"/>
    </location>
</feature>
<organism evidence="5 6">
    <name type="scientific">Mycobacterium tuberculosis</name>
    <dbReference type="NCBI Taxonomy" id="1773"/>
    <lineage>
        <taxon>Bacteria</taxon>
        <taxon>Bacillati</taxon>
        <taxon>Actinomycetota</taxon>
        <taxon>Actinomycetes</taxon>
        <taxon>Mycobacteriales</taxon>
        <taxon>Mycobacteriaceae</taxon>
        <taxon>Mycobacterium</taxon>
        <taxon>Mycobacterium tuberculosis complex</taxon>
    </lineage>
</organism>
<feature type="compositionally biased region" description="Basic residues" evidence="3">
    <location>
        <begin position="95"/>
        <end position="109"/>
    </location>
</feature>
<dbReference type="GO" id="GO:0031177">
    <property type="term" value="F:phosphopantetheine binding"/>
    <property type="evidence" value="ECO:0007669"/>
    <property type="project" value="InterPro"/>
</dbReference>
<feature type="region of interest" description="Disordered" evidence="3">
    <location>
        <begin position="92"/>
        <end position="116"/>
    </location>
</feature>
<dbReference type="AlphaFoldDB" id="A0A655ACI8"/>
<dbReference type="Pfam" id="PF00550">
    <property type="entry name" value="PP-binding"/>
    <property type="match status" value="1"/>
</dbReference>
<protein>
    <submittedName>
        <fullName evidence="5">Phenolpthiocerol synthesis type-I polyketide synthase PpsD</fullName>
        <ecNumber evidence="5">2.3.1.94</ecNumber>
    </submittedName>
</protein>
<dbReference type="GO" id="GO:0047879">
    <property type="term" value="F:erythronolide synthase activity"/>
    <property type="evidence" value="ECO:0007669"/>
    <property type="project" value="UniProtKB-EC"/>
</dbReference>
<dbReference type="InterPro" id="IPR006162">
    <property type="entry name" value="Ppantetheine_attach_site"/>
</dbReference>
<proteinExistence type="predicted"/>
<keyword evidence="5" id="KW-0808">Transferase</keyword>
<dbReference type="InterPro" id="IPR020806">
    <property type="entry name" value="PKS_PP-bd"/>
</dbReference>
<reference evidence="5 6" key="1">
    <citation type="submission" date="2015-03" db="EMBL/GenBank/DDBJ databases">
        <authorList>
            <consortium name="Pathogen Informatics"/>
        </authorList>
    </citation>
    <scope>NUCLEOTIDE SEQUENCE [LARGE SCALE GENOMIC DNA]</scope>
    <source>
        <strain evidence="5 6">Bir 187</strain>
    </source>
</reference>
<keyword evidence="2" id="KW-0597">Phosphoprotein</keyword>
<evidence type="ECO:0000256" key="2">
    <source>
        <dbReference type="ARBA" id="ARBA00022553"/>
    </source>
</evidence>
<evidence type="ECO:0000313" key="6">
    <source>
        <dbReference type="Proteomes" id="UP000049023"/>
    </source>
</evidence>
<gene>
    <name evidence="5" type="primary">ppsD</name>
    <name evidence="5" type="ORF">ERS027661_03094</name>
</gene>
<name>A0A655ACI8_MYCTX</name>
<dbReference type="Gene3D" id="1.10.1200.10">
    <property type="entry name" value="ACP-like"/>
    <property type="match status" value="1"/>
</dbReference>
<dbReference type="SUPFAM" id="SSF47336">
    <property type="entry name" value="ACP-like"/>
    <property type="match status" value="1"/>
</dbReference>
<keyword evidence="1" id="KW-0596">Phosphopantetheine</keyword>
<keyword evidence="5" id="KW-0012">Acyltransferase</keyword>
<dbReference type="Proteomes" id="UP000049023">
    <property type="component" value="Unassembled WGS sequence"/>
</dbReference>
<evidence type="ECO:0000256" key="3">
    <source>
        <dbReference type="SAM" id="MobiDB-lite"/>
    </source>
</evidence>
<sequence length="116" mass="12464">MCARIAAVMGYTDQSTVEPAVPLDKPLTELGLDSLMAVRIRNGARADFGVEPPVALILQGASLHDLTADLMRQLGLNDPDPALNNADTIRDRARQRAAARHGAAMRRRPKPEVQGG</sequence>
<dbReference type="SMART" id="SM00823">
    <property type="entry name" value="PKS_PP"/>
    <property type="match status" value="1"/>
</dbReference>
<dbReference type="InterPro" id="IPR009081">
    <property type="entry name" value="PP-bd_ACP"/>
</dbReference>
<accession>A0A655ACI8</accession>
<dbReference type="EC" id="2.3.1.94" evidence="5"/>
<dbReference type="EMBL" id="CNFU01000753">
    <property type="protein sequence ID" value="CKS44989.1"/>
    <property type="molecule type" value="Genomic_DNA"/>
</dbReference>
<evidence type="ECO:0000259" key="4">
    <source>
        <dbReference type="PROSITE" id="PS50075"/>
    </source>
</evidence>
<dbReference type="PROSITE" id="PS00012">
    <property type="entry name" value="PHOSPHOPANTETHEINE"/>
    <property type="match status" value="1"/>
</dbReference>
<dbReference type="PROSITE" id="PS50075">
    <property type="entry name" value="CARRIER"/>
    <property type="match status" value="1"/>
</dbReference>
<dbReference type="InterPro" id="IPR036736">
    <property type="entry name" value="ACP-like_sf"/>
</dbReference>
<evidence type="ECO:0000313" key="5">
    <source>
        <dbReference type="EMBL" id="CKS44989.1"/>
    </source>
</evidence>